<dbReference type="EMBL" id="QMFY01000001">
    <property type="protein sequence ID" value="RAW02664.1"/>
    <property type="molecule type" value="Genomic_DNA"/>
</dbReference>
<evidence type="ECO:0000313" key="2">
    <source>
        <dbReference type="EMBL" id="RAW02664.1"/>
    </source>
</evidence>
<accession>A0A364Y6E1</accession>
<dbReference type="SUPFAM" id="SSF49899">
    <property type="entry name" value="Concanavalin A-like lectins/glucanases"/>
    <property type="match status" value="1"/>
</dbReference>
<keyword evidence="1" id="KW-0732">Signal</keyword>
<name>A0A364Y6E1_9BACT</name>
<keyword evidence="3" id="KW-1185">Reference proteome</keyword>
<evidence type="ECO:0000313" key="3">
    <source>
        <dbReference type="Proteomes" id="UP000251889"/>
    </source>
</evidence>
<dbReference type="AlphaFoldDB" id="A0A364Y6E1"/>
<evidence type="ECO:0008006" key="4">
    <source>
        <dbReference type="Google" id="ProtNLM"/>
    </source>
</evidence>
<dbReference type="Pfam" id="PF13385">
    <property type="entry name" value="Laminin_G_3"/>
    <property type="match status" value="1"/>
</dbReference>
<dbReference type="RefSeq" id="WP_112744881.1">
    <property type="nucleotide sequence ID" value="NZ_QMFY01000001.1"/>
</dbReference>
<dbReference type="Gene3D" id="2.60.120.200">
    <property type="match status" value="1"/>
</dbReference>
<evidence type="ECO:0000256" key="1">
    <source>
        <dbReference type="SAM" id="SignalP"/>
    </source>
</evidence>
<comment type="caution">
    <text evidence="2">The sequence shown here is derived from an EMBL/GenBank/DDBJ whole genome shotgun (WGS) entry which is preliminary data.</text>
</comment>
<dbReference type="GO" id="GO:0004553">
    <property type="term" value="F:hydrolase activity, hydrolyzing O-glycosyl compounds"/>
    <property type="evidence" value="ECO:0007669"/>
    <property type="project" value="UniProtKB-ARBA"/>
</dbReference>
<proteinExistence type="predicted"/>
<gene>
    <name evidence="2" type="ORF">DQQ10_00715</name>
</gene>
<dbReference type="PROSITE" id="PS51257">
    <property type="entry name" value="PROKAR_LIPOPROTEIN"/>
    <property type="match status" value="1"/>
</dbReference>
<dbReference type="OrthoDB" id="1490335at2"/>
<organism evidence="2 3">
    <name type="scientific">Pseudochryseolinea flava</name>
    <dbReference type="NCBI Taxonomy" id="2059302"/>
    <lineage>
        <taxon>Bacteria</taxon>
        <taxon>Pseudomonadati</taxon>
        <taxon>Bacteroidota</taxon>
        <taxon>Cytophagia</taxon>
        <taxon>Cytophagales</taxon>
        <taxon>Fulvivirgaceae</taxon>
        <taxon>Pseudochryseolinea</taxon>
    </lineage>
</organism>
<protein>
    <recommendedName>
        <fullName evidence="4">LamG-like jellyroll fold domain-containing protein</fullName>
    </recommendedName>
</protein>
<dbReference type="Proteomes" id="UP000251889">
    <property type="component" value="Unassembled WGS sequence"/>
</dbReference>
<dbReference type="InterPro" id="IPR013320">
    <property type="entry name" value="ConA-like_dom_sf"/>
</dbReference>
<sequence length="494" mass="54308">MKRFLNYRSLTLVVVMTTALITTSCFQEDAENKAGKVTFSFGNKSTSVNGRVKNTDAAFLLVSVKSDAGNIVYDKKKIALYAFGNNFVSEPIELKPGHYNLTEFLVLDSNGNVIYATPLEGSALAHLVADPLPISFDVTDDQTEKITPEVLAIDELSDAEDFGYTTFSFNVVETVSFQLGVFVYDPSTENFELTSSSVTVTSANNAIVLFDGELPAKTNRVSVKKDAQYKLTVSKSGYAPFTATYSQDSLAYYTTDHVLIVKLWPNDNTIPTDGLVAEYLFNGNANDSRNNLHGVVTGATLTTDRHGNANAAYRFDGDYDYILVEDNDLIDFGYNENFSISVWVDISSDQTDANGINDIIRKWVGDHQGYPYCIASLDQSAPYNANSIVTVRQDGLNCGNIGQSFTAVVPRNQFIHIVYQKDGSSLKTFIDGELAAETTDPTTYDGGWCNPANDAPLSIGSRGQLARFFTGKIDDIRIYNRPLSVDEIQVLFNE</sequence>
<reference evidence="2 3" key="1">
    <citation type="submission" date="2018-06" db="EMBL/GenBank/DDBJ databases">
        <title>Chryseolinea flavus sp. nov., a member of the phylum Bacteroidetes isolated from soil.</title>
        <authorList>
            <person name="Li Y."/>
            <person name="Wang J."/>
        </authorList>
    </citation>
    <scope>NUCLEOTIDE SEQUENCE [LARGE SCALE GENOMIC DNA]</scope>
    <source>
        <strain evidence="2 3">SDU1-6</strain>
    </source>
</reference>
<dbReference type="GO" id="GO:0005975">
    <property type="term" value="P:carbohydrate metabolic process"/>
    <property type="evidence" value="ECO:0007669"/>
    <property type="project" value="UniProtKB-ARBA"/>
</dbReference>
<feature type="signal peptide" evidence="1">
    <location>
        <begin position="1"/>
        <end position="27"/>
    </location>
</feature>
<feature type="chain" id="PRO_5016637033" description="LamG-like jellyroll fold domain-containing protein" evidence="1">
    <location>
        <begin position="28"/>
        <end position="494"/>
    </location>
</feature>